<dbReference type="Pfam" id="PF00293">
    <property type="entry name" value="NUDIX"/>
    <property type="match status" value="1"/>
</dbReference>
<keyword evidence="4" id="KW-1185">Reference proteome</keyword>
<sequence length="311" mass="35871">MKHLPFQSFLVKLQLNLSSRTKEEVVKDTINKASVAAIFRWKERKRKTLQILFIRRADNKRDVWSGQVAIPGGRRQLKSFSETVGGNSSKKWESSRETAIRETFEEVGLRLDKPYVRWIGQLESIQTHLRSIHVTTEVFLVDRSEEEQAVILKTQPKEVANVFWVNVEELYNSNRYHNLIWPMKTYFEKLTGFRVLGQLLHRIVGDTIFPCIYLPRPCPKVQNEDDSSIPRHHSEYILWGLTLQIVLKLCEGGRCPLPFANSPFRCTNRCGASLLSLFRLHSRSAMILAIGLSIGLSGAYKLVKAEFTQRN</sequence>
<protein>
    <recommendedName>
        <fullName evidence="2">Nudix hydrolase domain-containing protein</fullName>
    </recommendedName>
</protein>
<evidence type="ECO:0000313" key="3">
    <source>
        <dbReference type="EMBL" id="CCI10871.1"/>
    </source>
</evidence>
<organism evidence="3 4">
    <name type="scientific">Albugo candida</name>
    <dbReference type="NCBI Taxonomy" id="65357"/>
    <lineage>
        <taxon>Eukaryota</taxon>
        <taxon>Sar</taxon>
        <taxon>Stramenopiles</taxon>
        <taxon>Oomycota</taxon>
        <taxon>Peronosporomycetes</taxon>
        <taxon>Albuginales</taxon>
        <taxon>Albuginaceae</taxon>
        <taxon>Albugo</taxon>
    </lineage>
</organism>
<dbReference type="AlphaFoldDB" id="A0A024FUZ9"/>
<keyword evidence="1" id="KW-0472">Membrane</keyword>
<dbReference type="InterPro" id="IPR015797">
    <property type="entry name" value="NUDIX_hydrolase-like_dom_sf"/>
</dbReference>
<comment type="caution">
    <text evidence="3">The sequence shown here is derived from an EMBL/GenBank/DDBJ whole genome shotgun (WGS) entry which is preliminary data.</text>
</comment>
<dbReference type="PANTHER" id="PTHR12992:SF44">
    <property type="entry name" value="NUDIX HYDROLASE DOMAIN-CONTAINING PROTEIN"/>
    <property type="match status" value="1"/>
</dbReference>
<dbReference type="STRING" id="65357.A0A024FUZ9"/>
<dbReference type="GO" id="GO:0010945">
    <property type="term" value="F:coenzyme A diphosphatase activity"/>
    <property type="evidence" value="ECO:0007669"/>
    <property type="project" value="InterPro"/>
</dbReference>
<proteinExistence type="predicted"/>
<dbReference type="InterPro" id="IPR045121">
    <property type="entry name" value="CoAse"/>
</dbReference>
<keyword evidence="1" id="KW-1133">Transmembrane helix</keyword>
<evidence type="ECO:0000313" key="4">
    <source>
        <dbReference type="Proteomes" id="UP000053237"/>
    </source>
</evidence>
<dbReference type="CDD" id="cd03426">
    <property type="entry name" value="NUDIX_CoAse_Nudt7"/>
    <property type="match status" value="1"/>
</dbReference>
<gene>
    <name evidence="3" type="ORF">BN9_118670</name>
</gene>
<feature type="transmembrane region" description="Helical" evidence="1">
    <location>
        <begin position="285"/>
        <end position="303"/>
    </location>
</feature>
<evidence type="ECO:0000256" key="1">
    <source>
        <dbReference type="SAM" id="Phobius"/>
    </source>
</evidence>
<dbReference type="PANTHER" id="PTHR12992">
    <property type="entry name" value="NUDIX HYDROLASE"/>
    <property type="match status" value="1"/>
</dbReference>
<dbReference type="OrthoDB" id="77989at2759"/>
<accession>A0A024FUZ9</accession>
<dbReference type="InParanoid" id="A0A024FUZ9"/>
<reference evidence="3 4" key="1">
    <citation type="submission" date="2012-05" db="EMBL/GenBank/DDBJ databases">
        <title>Recombination and specialization in a pathogen metapopulation.</title>
        <authorList>
            <person name="Gardiner A."/>
            <person name="Kemen E."/>
            <person name="Schultz-Larsen T."/>
            <person name="MacLean D."/>
            <person name="Van Oosterhout C."/>
            <person name="Jones J.D.G."/>
        </authorList>
    </citation>
    <scope>NUCLEOTIDE SEQUENCE [LARGE SCALE GENOMIC DNA]</scope>
    <source>
        <strain evidence="3 4">Ac Nc2</strain>
    </source>
</reference>
<dbReference type="EMBL" id="CAIX01000433">
    <property type="protein sequence ID" value="CCI10871.1"/>
    <property type="molecule type" value="Genomic_DNA"/>
</dbReference>
<keyword evidence="1" id="KW-0812">Transmembrane</keyword>
<dbReference type="InterPro" id="IPR000086">
    <property type="entry name" value="NUDIX_hydrolase_dom"/>
</dbReference>
<dbReference type="SUPFAM" id="SSF55811">
    <property type="entry name" value="Nudix"/>
    <property type="match status" value="1"/>
</dbReference>
<dbReference type="PROSITE" id="PS51462">
    <property type="entry name" value="NUDIX"/>
    <property type="match status" value="1"/>
</dbReference>
<name>A0A024FUZ9_9STRA</name>
<dbReference type="Gene3D" id="3.90.79.10">
    <property type="entry name" value="Nucleoside Triphosphate Pyrophosphohydrolase"/>
    <property type="match status" value="1"/>
</dbReference>
<feature type="domain" description="Nudix hydrolase" evidence="2">
    <location>
        <begin position="29"/>
        <end position="189"/>
    </location>
</feature>
<evidence type="ECO:0000259" key="2">
    <source>
        <dbReference type="PROSITE" id="PS51462"/>
    </source>
</evidence>
<dbReference type="Proteomes" id="UP000053237">
    <property type="component" value="Unassembled WGS sequence"/>
</dbReference>